<accession>A0ACB6Z115</accession>
<evidence type="ECO:0000313" key="2">
    <source>
        <dbReference type="Proteomes" id="UP000886501"/>
    </source>
</evidence>
<gene>
    <name evidence="1" type="ORF">BDM02DRAFT_3191714</name>
</gene>
<name>A0ACB6Z115_THEGA</name>
<organism evidence="1 2">
    <name type="scientific">Thelephora ganbajun</name>
    <name type="common">Ganba fungus</name>
    <dbReference type="NCBI Taxonomy" id="370292"/>
    <lineage>
        <taxon>Eukaryota</taxon>
        <taxon>Fungi</taxon>
        <taxon>Dikarya</taxon>
        <taxon>Basidiomycota</taxon>
        <taxon>Agaricomycotina</taxon>
        <taxon>Agaricomycetes</taxon>
        <taxon>Thelephorales</taxon>
        <taxon>Thelephoraceae</taxon>
        <taxon>Thelephora</taxon>
    </lineage>
</organism>
<dbReference type="Proteomes" id="UP000886501">
    <property type="component" value="Unassembled WGS sequence"/>
</dbReference>
<comment type="caution">
    <text evidence="1">The sequence shown here is derived from an EMBL/GenBank/DDBJ whole genome shotgun (WGS) entry which is preliminary data.</text>
</comment>
<keyword evidence="2" id="KW-1185">Reference proteome</keyword>
<protein>
    <submittedName>
        <fullName evidence="1">Uncharacterized protein</fullName>
    </submittedName>
</protein>
<dbReference type="EMBL" id="MU118232">
    <property type="protein sequence ID" value="KAF9643390.1"/>
    <property type="molecule type" value="Genomic_DNA"/>
</dbReference>
<sequence length="247" mass="27612">MLSTLAQSEIPSTLPPLPPATVLPWSAEIIQAHCGLVSAFVTSYGALNLDESDPIWLGHHLKQAETFMTSIVDVLSIQMDNPLPPKYIETIREAVKSLVDGLKVALGQATSAERSSVSQIKVITTERSGKRGWPRKVISEAFLHEAFRPGRNISVSKLASSLGVHRNMLKNYMHQYHITRQPFSAILDSSLDVLVRQYRDEHPKTGIRYLRGHLLQQGMWVQREWITASLTCVDDVAKVILHNTTIK</sequence>
<reference evidence="1" key="1">
    <citation type="submission" date="2019-10" db="EMBL/GenBank/DDBJ databases">
        <authorList>
            <consortium name="DOE Joint Genome Institute"/>
            <person name="Kuo A."/>
            <person name="Miyauchi S."/>
            <person name="Kiss E."/>
            <person name="Drula E."/>
            <person name="Kohler A."/>
            <person name="Sanchez-Garcia M."/>
            <person name="Andreopoulos B."/>
            <person name="Barry K.W."/>
            <person name="Bonito G."/>
            <person name="Buee M."/>
            <person name="Carver A."/>
            <person name="Chen C."/>
            <person name="Cichocki N."/>
            <person name="Clum A."/>
            <person name="Culley D."/>
            <person name="Crous P.W."/>
            <person name="Fauchery L."/>
            <person name="Girlanda M."/>
            <person name="Hayes R."/>
            <person name="Keri Z."/>
            <person name="Labutti K."/>
            <person name="Lipzen A."/>
            <person name="Lombard V."/>
            <person name="Magnuson J."/>
            <person name="Maillard F."/>
            <person name="Morin E."/>
            <person name="Murat C."/>
            <person name="Nolan M."/>
            <person name="Ohm R."/>
            <person name="Pangilinan J."/>
            <person name="Pereira M."/>
            <person name="Perotto S."/>
            <person name="Peter M."/>
            <person name="Riley R."/>
            <person name="Sitrit Y."/>
            <person name="Stielow B."/>
            <person name="Szollosi G."/>
            <person name="Zifcakova L."/>
            <person name="Stursova M."/>
            <person name="Spatafora J.W."/>
            <person name="Tedersoo L."/>
            <person name="Vaario L.-M."/>
            <person name="Yamada A."/>
            <person name="Yan M."/>
            <person name="Wang P."/>
            <person name="Xu J."/>
            <person name="Bruns T."/>
            <person name="Baldrian P."/>
            <person name="Vilgalys R."/>
            <person name="Henrissat B."/>
            <person name="Grigoriev I.V."/>
            <person name="Hibbett D."/>
            <person name="Nagy L.G."/>
            <person name="Martin F.M."/>
        </authorList>
    </citation>
    <scope>NUCLEOTIDE SEQUENCE</scope>
    <source>
        <strain evidence="1">P2</strain>
    </source>
</reference>
<reference evidence="1" key="2">
    <citation type="journal article" date="2020" name="Nat. Commun.">
        <title>Large-scale genome sequencing of mycorrhizal fungi provides insights into the early evolution of symbiotic traits.</title>
        <authorList>
            <person name="Miyauchi S."/>
            <person name="Kiss E."/>
            <person name="Kuo A."/>
            <person name="Drula E."/>
            <person name="Kohler A."/>
            <person name="Sanchez-Garcia M."/>
            <person name="Morin E."/>
            <person name="Andreopoulos B."/>
            <person name="Barry K.W."/>
            <person name="Bonito G."/>
            <person name="Buee M."/>
            <person name="Carver A."/>
            <person name="Chen C."/>
            <person name="Cichocki N."/>
            <person name="Clum A."/>
            <person name="Culley D."/>
            <person name="Crous P.W."/>
            <person name="Fauchery L."/>
            <person name="Girlanda M."/>
            <person name="Hayes R.D."/>
            <person name="Keri Z."/>
            <person name="LaButti K."/>
            <person name="Lipzen A."/>
            <person name="Lombard V."/>
            <person name="Magnuson J."/>
            <person name="Maillard F."/>
            <person name="Murat C."/>
            <person name="Nolan M."/>
            <person name="Ohm R.A."/>
            <person name="Pangilinan J."/>
            <person name="Pereira M.F."/>
            <person name="Perotto S."/>
            <person name="Peter M."/>
            <person name="Pfister S."/>
            <person name="Riley R."/>
            <person name="Sitrit Y."/>
            <person name="Stielow J.B."/>
            <person name="Szollosi G."/>
            <person name="Zifcakova L."/>
            <person name="Stursova M."/>
            <person name="Spatafora J.W."/>
            <person name="Tedersoo L."/>
            <person name="Vaario L.M."/>
            <person name="Yamada A."/>
            <person name="Yan M."/>
            <person name="Wang P."/>
            <person name="Xu J."/>
            <person name="Bruns T."/>
            <person name="Baldrian P."/>
            <person name="Vilgalys R."/>
            <person name="Dunand C."/>
            <person name="Henrissat B."/>
            <person name="Grigoriev I.V."/>
            <person name="Hibbett D."/>
            <person name="Nagy L.G."/>
            <person name="Martin F.M."/>
        </authorList>
    </citation>
    <scope>NUCLEOTIDE SEQUENCE</scope>
    <source>
        <strain evidence="1">P2</strain>
    </source>
</reference>
<proteinExistence type="predicted"/>
<evidence type="ECO:0000313" key="1">
    <source>
        <dbReference type="EMBL" id="KAF9643390.1"/>
    </source>
</evidence>